<evidence type="ECO:0000313" key="3">
    <source>
        <dbReference type="Proteomes" id="UP001266305"/>
    </source>
</evidence>
<evidence type="ECO:0000313" key="2">
    <source>
        <dbReference type="EMBL" id="KAK2110686.1"/>
    </source>
</evidence>
<protein>
    <submittedName>
        <fullName evidence="2">Uncharacterized protein</fullName>
    </submittedName>
</protein>
<reference evidence="2 3" key="1">
    <citation type="submission" date="2023-05" db="EMBL/GenBank/DDBJ databases">
        <title>B98-5 Cell Line De Novo Hybrid Assembly: An Optical Mapping Approach.</title>
        <authorList>
            <person name="Kananen K."/>
            <person name="Auerbach J.A."/>
            <person name="Kautto E."/>
            <person name="Blachly J.S."/>
        </authorList>
    </citation>
    <scope>NUCLEOTIDE SEQUENCE [LARGE SCALE GENOMIC DNA]</scope>
    <source>
        <strain evidence="2">B95-8</strain>
        <tissue evidence="2">Cell line</tissue>
    </source>
</reference>
<proteinExistence type="predicted"/>
<comment type="caution">
    <text evidence="2">The sequence shown here is derived from an EMBL/GenBank/DDBJ whole genome shotgun (WGS) entry which is preliminary data.</text>
</comment>
<keyword evidence="3" id="KW-1185">Reference proteome</keyword>
<sequence>MQTQGPDPAVASKSGLTAGEGLELVPSPIQVAAGYPVPTTAPWARAKKEEKEGGNWHSAPPSRLHST</sequence>
<accession>A0ABQ9VMS0</accession>
<gene>
    <name evidence="2" type="ORF">P7K49_010432</name>
</gene>
<feature type="region of interest" description="Disordered" evidence="1">
    <location>
        <begin position="42"/>
        <end position="67"/>
    </location>
</feature>
<feature type="non-terminal residue" evidence="2">
    <location>
        <position position="67"/>
    </location>
</feature>
<evidence type="ECO:0000256" key="1">
    <source>
        <dbReference type="SAM" id="MobiDB-lite"/>
    </source>
</evidence>
<organism evidence="2 3">
    <name type="scientific">Saguinus oedipus</name>
    <name type="common">Cotton-top tamarin</name>
    <name type="synonym">Oedipomidas oedipus</name>
    <dbReference type="NCBI Taxonomy" id="9490"/>
    <lineage>
        <taxon>Eukaryota</taxon>
        <taxon>Metazoa</taxon>
        <taxon>Chordata</taxon>
        <taxon>Craniata</taxon>
        <taxon>Vertebrata</taxon>
        <taxon>Euteleostomi</taxon>
        <taxon>Mammalia</taxon>
        <taxon>Eutheria</taxon>
        <taxon>Euarchontoglires</taxon>
        <taxon>Primates</taxon>
        <taxon>Haplorrhini</taxon>
        <taxon>Platyrrhini</taxon>
        <taxon>Cebidae</taxon>
        <taxon>Callitrichinae</taxon>
        <taxon>Saguinus</taxon>
    </lineage>
</organism>
<dbReference type="Proteomes" id="UP001266305">
    <property type="component" value="Unassembled WGS sequence"/>
</dbReference>
<name>A0ABQ9VMS0_SAGOE</name>
<dbReference type="EMBL" id="JASSZA010000005">
    <property type="protein sequence ID" value="KAK2110686.1"/>
    <property type="molecule type" value="Genomic_DNA"/>
</dbReference>